<evidence type="ECO:0000313" key="2">
    <source>
        <dbReference type="Proteomes" id="UP000504637"/>
    </source>
</evidence>
<evidence type="ECO:0000313" key="3">
    <source>
        <dbReference type="RefSeq" id="XP_033463891.1"/>
    </source>
</evidence>
<reference evidence="3" key="3">
    <citation type="submission" date="2025-08" db="UniProtKB">
        <authorList>
            <consortium name="RefSeq"/>
        </authorList>
    </citation>
    <scope>IDENTIFICATION</scope>
    <source>
        <strain evidence="3">CBS 342.82</strain>
    </source>
</reference>
<feature type="region of interest" description="Disordered" evidence="1">
    <location>
        <begin position="260"/>
        <end position="335"/>
    </location>
</feature>
<dbReference type="GeneID" id="54357020"/>
<dbReference type="RefSeq" id="XP_033463891.1">
    <property type="nucleotide sequence ID" value="XM_033599221.1"/>
</dbReference>
<name>A0A6J3MFW0_9PEZI</name>
<proteinExistence type="predicted"/>
<feature type="compositionally biased region" description="Polar residues" evidence="1">
    <location>
        <begin position="272"/>
        <end position="281"/>
    </location>
</feature>
<feature type="compositionally biased region" description="Polar residues" evidence="1">
    <location>
        <begin position="103"/>
        <end position="116"/>
    </location>
</feature>
<protein>
    <submittedName>
        <fullName evidence="3">Uncharacterized protein</fullName>
    </submittedName>
</protein>
<feature type="region of interest" description="Disordered" evidence="1">
    <location>
        <begin position="32"/>
        <end position="78"/>
    </location>
</feature>
<dbReference type="Proteomes" id="UP000504637">
    <property type="component" value="Unplaced"/>
</dbReference>
<accession>A0A6J3MFW0</accession>
<reference evidence="3" key="2">
    <citation type="submission" date="2020-04" db="EMBL/GenBank/DDBJ databases">
        <authorList>
            <consortium name="NCBI Genome Project"/>
        </authorList>
    </citation>
    <scope>NUCLEOTIDE SEQUENCE</scope>
    <source>
        <strain evidence="3">CBS 342.82</strain>
    </source>
</reference>
<organism evidence="3">
    <name type="scientific">Dissoconium aciculare CBS 342.82</name>
    <dbReference type="NCBI Taxonomy" id="1314786"/>
    <lineage>
        <taxon>Eukaryota</taxon>
        <taxon>Fungi</taxon>
        <taxon>Dikarya</taxon>
        <taxon>Ascomycota</taxon>
        <taxon>Pezizomycotina</taxon>
        <taxon>Dothideomycetes</taxon>
        <taxon>Dothideomycetidae</taxon>
        <taxon>Mycosphaerellales</taxon>
        <taxon>Dissoconiaceae</taxon>
        <taxon>Dissoconium</taxon>
    </lineage>
</organism>
<feature type="compositionally biased region" description="Polar residues" evidence="1">
    <location>
        <begin position="55"/>
        <end position="66"/>
    </location>
</feature>
<gene>
    <name evidence="3" type="ORF">K489DRAFT_151</name>
</gene>
<feature type="region of interest" description="Disordered" evidence="1">
    <location>
        <begin position="103"/>
        <end position="130"/>
    </location>
</feature>
<reference evidence="3" key="1">
    <citation type="submission" date="2020-01" db="EMBL/GenBank/DDBJ databases">
        <authorList>
            <consortium name="DOE Joint Genome Institute"/>
            <person name="Haridas S."/>
            <person name="Albert R."/>
            <person name="Binder M."/>
            <person name="Bloem J."/>
            <person name="Labutti K."/>
            <person name="Salamov A."/>
            <person name="Andreopoulos B."/>
            <person name="Baker S.E."/>
            <person name="Barry K."/>
            <person name="Bills G."/>
            <person name="Bluhm B.H."/>
            <person name="Cannon C."/>
            <person name="Castanera R."/>
            <person name="Culley D.E."/>
            <person name="Daum C."/>
            <person name="Ezra D."/>
            <person name="Gonzalez J.B."/>
            <person name="Henrissat B."/>
            <person name="Kuo A."/>
            <person name="Liang C."/>
            <person name="Lipzen A."/>
            <person name="Lutzoni F."/>
            <person name="Magnuson J."/>
            <person name="Mondo S."/>
            <person name="Nolan M."/>
            <person name="Ohm R."/>
            <person name="Pangilinan J."/>
            <person name="Park H.-J."/>
            <person name="Ramirez L."/>
            <person name="Alfaro M."/>
            <person name="Sun H."/>
            <person name="Tritt A."/>
            <person name="Yoshinaga Y."/>
            <person name="Zwiers L.-H."/>
            <person name="Turgeon B.G."/>
            <person name="Goodwin S.B."/>
            <person name="Spatafora J.W."/>
            <person name="Crous P.W."/>
            <person name="Grigoriev I.V."/>
        </authorList>
    </citation>
    <scope>NUCLEOTIDE SEQUENCE</scope>
    <source>
        <strain evidence="3">CBS 342.82</strain>
    </source>
</reference>
<dbReference type="AlphaFoldDB" id="A0A6J3MFW0"/>
<sequence length="335" mass="37629">MLQDMPLPEFGVMDDLSASQIRLEQVTSGKAISTPHAHVRDHEIHTPSAEPASNYEEQYSLPTTSRPPVAQIVPGTNPPNYDFTNPRWFEDYYIEYDESLLSETETAGSTENQSTYPEAAEPFSRDNTPGNKVQIETDSNLTHVDITRNPHSWRPSPDANSCLEDWREFHFVRSPCGSNLRLTINYRDHTGSEKDLALEFSLLDEIKDAFDKLFEAKVNIPHHSSTVKDTPDVRTDIAHMSIQESTPSVDNVRITLDPNDTIPSLPCKRDSNSMAGSSISLRSEKKIGASTADKRSKRKAGSSSEFRYQSLDRAIKRPHVQEARAGEKRCKTSHS</sequence>
<evidence type="ECO:0000256" key="1">
    <source>
        <dbReference type="SAM" id="MobiDB-lite"/>
    </source>
</evidence>
<keyword evidence="2" id="KW-1185">Reference proteome</keyword>
<feature type="compositionally biased region" description="Basic and acidic residues" evidence="1">
    <location>
        <begin position="313"/>
        <end position="335"/>
    </location>
</feature>